<evidence type="ECO:0000256" key="3">
    <source>
        <dbReference type="SAM" id="MobiDB-lite"/>
    </source>
</evidence>
<dbReference type="PANTHER" id="PTHR34557:SF1">
    <property type="entry name" value="PHYTOCHROMOBILIN:FERREDOXIN OXIDOREDUCTASE, CHLOROPLASTIC"/>
    <property type="match status" value="1"/>
</dbReference>
<feature type="region of interest" description="Disordered" evidence="3">
    <location>
        <begin position="1"/>
        <end position="25"/>
    </location>
</feature>
<protein>
    <submittedName>
        <fullName evidence="4">Uncharacterized protein</fullName>
    </submittedName>
</protein>
<sequence>MPLSPMRPTTANKSKRCRNTSSNMPAMTTRRTAIGICWVSLVLAPWGCVEGWVAPKSTAQKTPKSTAPTSSNTLFYKTCGSDETFSRVAKPVLPGIHETVHEERQPRKDETEDPVSRAASIPWIGDEHDCTGDVFLPHWNWQLDFFRTHLTNLRFNPPGDASDEDLYCMDDGTKRVYTISLSSDEYRDIRMTYMDFPSCKTVRCLAYPSDERLPILGMGIMKFGKHQHMAVLDYQPLSTKEEDHDVNDAYTSELLRMRAENPTMSQPHTYRHFVTEERKYFTDFPLIGKFNDKEDPASPEQGTSAWMREMHRGQREFVETHVKLTQRHTEADPGTTDDDASVREVHSEFDTHVSKKEPAGPMLTATYGDEIAHRLVHRVIFPLSRN</sequence>
<accession>A0A448YVN6</accession>
<feature type="compositionally biased region" description="Basic and acidic residues" evidence="3">
    <location>
        <begin position="98"/>
        <end position="110"/>
    </location>
</feature>
<dbReference type="GO" id="GO:0016636">
    <property type="term" value="F:oxidoreductase activity, acting on the CH-CH group of donors, iron-sulfur protein as acceptor"/>
    <property type="evidence" value="ECO:0007669"/>
    <property type="project" value="InterPro"/>
</dbReference>
<dbReference type="InterPro" id="IPR009249">
    <property type="entry name" value="Ferredoxin-dep_bilin_Rdtase"/>
</dbReference>
<evidence type="ECO:0000256" key="2">
    <source>
        <dbReference type="ARBA" id="ARBA00023002"/>
    </source>
</evidence>
<dbReference type="AlphaFoldDB" id="A0A448YVN6"/>
<gene>
    <name evidence="4" type="ORF">PSNMU_V1.4_AUG-EV-PASAV3_0005280</name>
</gene>
<dbReference type="Gene3D" id="3.40.1500.20">
    <property type="match status" value="1"/>
</dbReference>
<keyword evidence="2" id="KW-0560">Oxidoreductase</keyword>
<dbReference type="EMBL" id="CAACVS010000010">
    <property type="protein sequence ID" value="VEU33838.1"/>
    <property type="molecule type" value="Genomic_DNA"/>
</dbReference>
<keyword evidence="5" id="KW-1185">Reference proteome</keyword>
<organism evidence="4 5">
    <name type="scientific">Pseudo-nitzschia multistriata</name>
    <dbReference type="NCBI Taxonomy" id="183589"/>
    <lineage>
        <taxon>Eukaryota</taxon>
        <taxon>Sar</taxon>
        <taxon>Stramenopiles</taxon>
        <taxon>Ochrophyta</taxon>
        <taxon>Bacillariophyta</taxon>
        <taxon>Bacillariophyceae</taxon>
        <taxon>Bacillariophycidae</taxon>
        <taxon>Bacillariales</taxon>
        <taxon>Bacillariaceae</taxon>
        <taxon>Pseudo-nitzschia</taxon>
    </lineage>
</organism>
<dbReference type="GO" id="GO:0050897">
    <property type="term" value="F:cobalt ion binding"/>
    <property type="evidence" value="ECO:0007669"/>
    <property type="project" value="InterPro"/>
</dbReference>
<comment type="similarity">
    <text evidence="1">Belongs to the HY2 family.</text>
</comment>
<dbReference type="OrthoDB" id="47605at2759"/>
<dbReference type="GO" id="GO:0010024">
    <property type="term" value="P:phytochromobilin biosynthetic process"/>
    <property type="evidence" value="ECO:0007669"/>
    <property type="project" value="InterPro"/>
</dbReference>
<evidence type="ECO:0000256" key="1">
    <source>
        <dbReference type="ARBA" id="ARBA00006908"/>
    </source>
</evidence>
<evidence type="ECO:0000313" key="5">
    <source>
        <dbReference type="Proteomes" id="UP000291116"/>
    </source>
</evidence>
<dbReference type="Pfam" id="PF05996">
    <property type="entry name" value="Fe_bilin_red"/>
    <property type="match status" value="1"/>
</dbReference>
<proteinExistence type="inferred from homology"/>
<name>A0A448YVN6_9STRA</name>
<reference evidence="4 5" key="1">
    <citation type="submission" date="2019-01" db="EMBL/GenBank/DDBJ databases">
        <authorList>
            <person name="Ferrante I. M."/>
        </authorList>
    </citation>
    <scope>NUCLEOTIDE SEQUENCE [LARGE SCALE GENOMIC DNA]</scope>
    <source>
        <strain evidence="4 5">B856</strain>
    </source>
</reference>
<dbReference type="Proteomes" id="UP000291116">
    <property type="component" value="Unassembled WGS sequence"/>
</dbReference>
<feature type="region of interest" description="Disordered" evidence="3">
    <location>
        <begin position="96"/>
        <end position="117"/>
    </location>
</feature>
<dbReference type="PANTHER" id="PTHR34557">
    <property type="entry name" value="PHYTOCHROMOBILIN:FERREDOXIN OXIDOREDUCTASE, CHLOROPLASTIC"/>
    <property type="match status" value="1"/>
</dbReference>
<evidence type="ECO:0000313" key="4">
    <source>
        <dbReference type="EMBL" id="VEU33838.1"/>
    </source>
</evidence>